<evidence type="ECO:0000259" key="7">
    <source>
        <dbReference type="Pfam" id="PF25954"/>
    </source>
</evidence>
<dbReference type="FunFam" id="2.40.30.170:FF:000010">
    <property type="entry name" value="Efflux RND transporter periplasmic adaptor subunit"/>
    <property type="match status" value="1"/>
</dbReference>
<organism evidence="10 11">
    <name type="scientific">Stutzerimonas stutzeri</name>
    <name type="common">Pseudomonas stutzeri</name>
    <dbReference type="NCBI Taxonomy" id="316"/>
    <lineage>
        <taxon>Bacteria</taxon>
        <taxon>Pseudomonadati</taxon>
        <taxon>Pseudomonadota</taxon>
        <taxon>Gammaproteobacteria</taxon>
        <taxon>Pseudomonadales</taxon>
        <taxon>Pseudomonadaceae</taxon>
        <taxon>Stutzerimonas</taxon>
    </lineage>
</organism>
<evidence type="ECO:0000313" key="10">
    <source>
        <dbReference type="EMBL" id="AHY44164.1"/>
    </source>
</evidence>
<dbReference type="Gene3D" id="2.40.50.100">
    <property type="match status" value="1"/>
</dbReference>
<dbReference type="InterPro" id="IPR006143">
    <property type="entry name" value="RND_pump_MFP"/>
</dbReference>
<evidence type="ECO:0000259" key="8">
    <source>
        <dbReference type="Pfam" id="PF25973"/>
    </source>
</evidence>
<keyword evidence="10" id="KW-0575">Peroxidase</keyword>
<dbReference type="Gene3D" id="2.40.420.20">
    <property type="match status" value="1"/>
</dbReference>
<feature type="domain" description="CusB-like beta-barrel" evidence="7">
    <location>
        <begin position="296"/>
        <end position="371"/>
    </location>
</feature>
<evidence type="ECO:0000256" key="4">
    <source>
        <dbReference type="SAM" id="MobiDB-lite"/>
    </source>
</evidence>
<feature type="transmembrane region" description="Helical" evidence="5">
    <location>
        <begin position="16"/>
        <end position="35"/>
    </location>
</feature>
<dbReference type="InterPro" id="IPR058649">
    <property type="entry name" value="CzcB_C"/>
</dbReference>
<feature type="compositionally biased region" description="Acidic residues" evidence="4">
    <location>
        <begin position="55"/>
        <end position="71"/>
    </location>
</feature>
<proteinExistence type="inferred from homology"/>
<dbReference type="GO" id="GO:0060003">
    <property type="term" value="P:copper ion export"/>
    <property type="evidence" value="ECO:0007669"/>
    <property type="project" value="TreeGrafter"/>
</dbReference>
<dbReference type="EMBL" id="CP007509">
    <property type="protein sequence ID" value="AHY44164.1"/>
    <property type="molecule type" value="Genomic_DNA"/>
</dbReference>
<evidence type="ECO:0000313" key="11">
    <source>
        <dbReference type="Proteomes" id="UP000025238"/>
    </source>
</evidence>
<evidence type="ECO:0000256" key="3">
    <source>
        <dbReference type="SAM" id="Coils"/>
    </source>
</evidence>
<dbReference type="GO" id="GO:0030288">
    <property type="term" value="C:outer membrane-bounded periplasmic space"/>
    <property type="evidence" value="ECO:0007669"/>
    <property type="project" value="TreeGrafter"/>
</dbReference>
<dbReference type="InterPro" id="IPR058648">
    <property type="entry name" value="HH_CzcB-like"/>
</dbReference>
<dbReference type="Pfam" id="PF25954">
    <property type="entry name" value="Beta-barrel_RND_2"/>
    <property type="match status" value="1"/>
</dbReference>
<evidence type="ECO:0000256" key="1">
    <source>
        <dbReference type="ARBA" id="ARBA00009477"/>
    </source>
</evidence>
<dbReference type="GO" id="GO:0015679">
    <property type="term" value="P:plasma membrane copper ion transport"/>
    <property type="evidence" value="ECO:0007669"/>
    <property type="project" value="TreeGrafter"/>
</dbReference>
<keyword evidence="5" id="KW-0472">Membrane</keyword>
<dbReference type="GO" id="GO:0046914">
    <property type="term" value="F:transition metal ion binding"/>
    <property type="evidence" value="ECO:0007669"/>
    <property type="project" value="TreeGrafter"/>
</dbReference>
<dbReference type="Pfam" id="PF25973">
    <property type="entry name" value="BSH_CzcB"/>
    <property type="match status" value="1"/>
</dbReference>
<protein>
    <submittedName>
        <fullName evidence="10">Cytochrome C peroxidase</fullName>
    </submittedName>
</protein>
<keyword evidence="2" id="KW-0813">Transport</keyword>
<dbReference type="Proteomes" id="UP000025238">
    <property type="component" value="Chromosome"/>
</dbReference>
<sequence>MKSKSNTSSLAGHKKQIFWIVVILSVALMLGGLLLRSSPTVPDAGDAHSEHGDESEHEDEGHSDEDAEAEAEGDHGHDEGGADSDHEVGAAEKDEHDDGPEGAAHAEAAEVELSETQILAAGISLATAQPAKIQSAIELPGEITFNQDRTAQVVPRLSGVVEAVKVDLGEQVKQGQVLAVIASTDLSERRSEFYAAQKRLALAQKTYRREKELWEERISAEQDYLQAQQALREAELTVANANAQLQALGSDAGKPDALSRYELRAPFDGMIVEKDITLGESVNTDDQIFIISDLSTVWADISVPANALSAVRVGSNAVIEATAFESSANGTVSYVGSLVGQQSRAATARVTLPNPEGVWRPGLFVKVQVGAGEASVPVAVSPDAIHTLEEKPVVFVRTDHGFAAQPIVSGRSDSEAVEIKEGLQAGARYALDNSFIIKSELGKASASHAH</sequence>
<feature type="region of interest" description="Disordered" evidence="4">
    <location>
        <begin position="41"/>
        <end position="104"/>
    </location>
</feature>
<feature type="domain" description="CzcB-like alpha-helical hairpin" evidence="6">
    <location>
        <begin position="188"/>
        <end position="247"/>
    </location>
</feature>
<name>A0A023WWH3_STUST</name>
<evidence type="ECO:0000259" key="9">
    <source>
        <dbReference type="Pfam" id="PF25975"/>
    </source>
</evidence>
<feature type="compositionally biased region" description="Basic and acidic residues" evidence="4">
    <location>
        <begin position="72"/>
        <end position="96"/>
    </location>
</feature>
<dbReference type="PATRIC" id="fig|316.97.peg.3491"/>
<dbReference type="RefSeq" id="WP_037041095.1">
    <property type="nucleotide sequence ID" value="NZ_WIFW01000005.1"/>
</dbReference>
<dbReference type="InterPro" id="IPR058647">
    <property type="entry name" value="BSH_CzcB-like"/>
</dbReference>
<dbReference type="GO" id="GO:0016020">
    <property type="term" value="C:membrane"/>
    <property type="evidence" value="ECO:0007669"/>
    <property type="project" value="InterPro"/>
</dbReference>
<feature type="domain" description="CzcB-like barrel-sandwich hybrid" evidence="8">
    <location>
        <begin position="149"/>
        <end position="293"/>
    </location>
</feature>
<dbReference type="GO" id="GO:0022857">
    <property type="term" value="F:transmembrane transporter activity"/>
    <property type="evidence" value="ECO:0007669"/>
    <property type="project" value="InterPro"/>
</dbReference>
<keyword evidence="5" id="KW-0812">Transmembrane</keyword>
<dbReference type="NCBIfam" id="TIGR01730">
    <property type="entry name" value="RND_mfp"/>
    <property type="match status" value="1"/>
</dbReference>
<dbReference type="SUPFAM" id="SSF111369">
    <property type="entry name" value="HlyD-like secretion proteins"/>
    <property type="match status" value="1"/>
</dbReference>
<dbReference type="InterPro" id="IPR058792">
    <property type="entry name" value="Beta-barrel_RND_2"/>
</dbReference>
<dbReference type="PANTHER" id="PTHR30097:SF4">
    <property type="entry name" value="SLR6042 PROTEIN"/>
    <property type="match status" value="1"/>
</dbReference>
<dbReference type="Gene3D" id="2.40.30.170">
    <property type="match status" value="1"/>
</dbReference>
<dbReference type="Pfam" id="PF25893">
    <property type="entry name" value="HH_CzcB"/>
    <property type="match status" value="1"/>
</dbReference>
<feature type="compositionally biased region" description="Basic and acidic residues" evidence="4">
    <location>
        <begin position="45"/>
        <end position="54"/>
    </location>
</feature>
<dbReference type="KEGG" id="pstu:UIB01_17475"/>
<evidence type="ECO:0000256" key="5">
    <source>
        <dbReference type="SAM" id="Phobius"/>
    </source>
</evidence>
<keyword evidence="10" id="KW-0560">Oxidoreductase</keyword>
<gene>
    <name evidence="10" type="ORF">UIB01_17475</name>
</gene>
<dbReference type="InterPro" id="IPR051909">
    <property type="entry name" value="MFP_Cation_Efflux"/>
</dbReference>
<accession>A0A023WWH3</accession>
<dbReference type="Pfam" id="PF25975">
    <property type="entry name" value="CzcB_C"/>
    <property type="match status" value="1"/>
</dbReference>
<keyword evidence="5" id="KW-1133">Transmembrane helix</keyword>
<comment type="similarity">
    <text evidence="1">Belongs to the membrane fusion protein (MFP) (TC 8.A.1) family.</text>
</comment>
<dbReference type="PANTHER" id="PTHR30097">
    <property type="entry name" value="CATION EFFLUX SYSTEM PROTEIN CUSB"/>
    <property type="match status" value="1"/>
</dbReference>
<evidence type="ECO:0000259" key="6">
    <source>
        <dbReference type="Pfam" id="PF25893"/>
    </source>
</evidence>
<dbReference type="AlphaFoldDB" id="A0A023WWH3"/>
<dbReference type="Gene3D" id="1.10.287.470">
    <property type="entry name" value="Helix hairpin bin"/>
    <property type="match status" value="1"/>
</dbReference>
<keyword evidence="3" id="KW-0175">Coiled coil</keyword>
<dbReference type="GO" id="GO:0004601">
    <property type="term" value="F:peroxidase activity"/>
    <property type="evidence" value="ECO:0007669"/>
    <property type="project" value="UniProtKB-KW"/>
</dbReference>
<feature type="domain" description="CzcB-like C-terminal circularly permuted SH3-like" evidence="9">
    <location>
        <begin position="378"/>
        <end position="438"/>
    </location>
</feature>
<evidence type="ECO:0000256" key="2">
    <source>
        <dbReference type="ARBA" id="ARBA00022448"/>
    </source>
</evidence>
<feature type="coiled-coil region" evidence="3">
    <location>
        <begin position="217"/>
        <end position="251"/>
    </location>
</feature>
<reference evidence="10 11" key="1">
    <citation type="submission" date="2014-03" db="EMBL/GenBank/DDBJ databases">
        <title>Complete genome sequence of Pseudomonas stutzeri 19SMN4.</title>
        <authorList>
            <person name="Brunet-Galmes I."/>
            <person name="Nogales B."/>
            <person name="Busquets A."/>
            <person name="Pena A."/>
            <person name="Gomila M."/>
            <person name="Garcia-Valdes E."/>
            <person name="Lalucat J."/>
            <person name="Bennasar A."/>
            <person name="Bosch R."/>
        </authorList>
    </citation>
    <scope>NUCLEOTIDE SEQUENCE [LARGE SCALE GENOMIC DNA]</scope>
    <source>
        <strain evidence="10 11">19SMN4</strain>
    </source>
</reference>